<reference evidence="1" key="1">
    <citation type="submission" date="2023-04" db="EMBL/GenBank/DDBJ databases">
        <title>A chromosome-level genome assembly of the parasitoid wasp Eretmocerus hayati.</title>
        <authorList>
            <person name="Zhong Y."/>
            <person name="Liu S."/>
            <person name="Liu Y."/>
        </authorList>
    </citation>
    <scope>NUCLEOTIDE SEQUENCE</scope>
    <source>
        <strain evidence="1">ZJU_SS_LIU_2023</strain>
    </source>
</reference>
<dbReference type="EMBL" id="CM056741">
    <property type="protein sequence ID" value="KAJ8683995.1"/>
    <property type="molecule type" value="Genomic_DNA"/>
</dbReference>
<evidence type="ECO:0000313" key="2">
    <source>
        <dbReference type="Proteomes" id="UP001239111"/>
    </source>
</evidence>
<proteinExistence type="predicted"/>
<comment type="caution">
    <text evidence="1">The sequence shown here is derived from an EMBL/GenBank/DDBJ whole genome shotgun (WGS) entry which is preliminary data.</text>
</comment>
<keyword evidence="2" id="KW-1185">Reference proteome</keyword>
<gene>
    <name evidence="1" type="ORF">QAD02_019787</name>
</gene>
<organism evidence="1 2">
    <name type="scientific">Eretmocerus hayati</name>
    <dbReference type="NCBI Taxonomy" id="131215"/>
    <lineage>
        <taxon>Eukaryota</taxon>
        <taxon>Metazoa</taxon>
        <taxon>Ecdysozoa</taxon>
        <taxon>Arthropoda</taxon>
        <taxon>Hexapoda</taxon>
        <taxon>Insecta</taxon>
        <taxon>Pterygota</taxon>
        <taxon>Neoptera</taxon>
        <taxon>Endopterygota</taxon>
        <taxon>Hymenoptera</taxon>
        <taxon>Apocrita</taxon>
        <taxon>Proctotrupomorpha</taxon>
        <taxon>Chalcidoidea</taxon>
        <taxon>Aphelinidae</taxon>
        <taxon>Aphelininae</taxon>
        <taxon>Eretmocerus</taxon>
    </lineage>
</organism>
<accession>A0ACC2PK83</accession>
<protein>
    <submittedName>
        <fullName evidence="1">Uncharacterized protein</fullName>
    </submittedName>
</protein>
<evidence type="ECO:0000313" key="1">
    <source>
        <dbReference type="EMBL" id="KAJ8683995.1"/>
    </source>
</evidence>
<name>A0ACC2PK83_9HYME</name>
<sequence>MSISVSRSIFSSLLNRNRRKFIHCLFSSRLQSDEAGSKSEKDSPDKLEAAILRKYSEPLLIEKLELPKKLQPAEVLIDINYCALNGLDVLLCENLYSDKQNIPFVPGYEVSGKLIEVGEGAKEAGYNIGDRVVALNKERFGGLADQCIAEIGDVWKIPSSIRSVDAVCLLENYMTALIGLEKHGCIEENNMVLINVGIGGIGLAAVDIAANVFLAKVIGVSFSEDRNDKIRERGAFHAFTYKEKKLSSEIEEIAQEKGIKDIFEGEAGQHFKKILKGFMKVYQSKTPSKNFLRDDNFGVVVQHLSREGKIIVAGVAHTKSYAEKPEEGEDVFCISGINLKDYRKRKNDLYRQTGDDIISFFEEGLVKPSPSMIAGLYEVNTAFKFISEMKACGKVVIDIKNKDAEAKVLWK</sequence>
<dbReference type="Proteomes" id="UP001239111">
    <property type="component" value="Chromosome 1"/>
</dbReference>